<protein>
    <submittedName>
        <fullName evidence="7">Uncharacterized protein</fullName>
    </submittedName>
</protein>
<feature type="region of interest" description="Disordered" evidence="5">
    <location>
        <begin position="244"/>
        <end position="277"/>
    </location>
</feature>
<gene>
    <name evidence="7" type="ORF">BGZ65_005986</name>
</gene>
<evidence type="ECO:0000256" key="1">
    <source>
        <dbReference type="ARBA" id="ARBA00004141"/>
    </source>
</evidence>
<feature type="transmembrane region" description="Helical" evidence="6">
    <location>
        <begin position="409"/>
        <end position="431"/>
    </location>
</feature>
<name>A0A9P6LRG0_9FUNG</name>
<dbReference type="GO" id="GO:0016020">
    <property type="term" value="C:membrane"/>
    <property type="evidence" value="ECO:0007669"/>
    <property type="project" value="UniProtKB-SubCell"/>
</dbReference>
<feature type="compositionally biased region" description="Polar residues" evidence="5">
    <location>
        <begin position="48"/>
        <end position="94"/>
    </location>
</feature>
<accession>A0A9P6LRG0</accession>
<feature type="compositionally biased region" description="Acidic residues" evidence="5">
    <location>
        <begin position="258"/>
        <end position="268"/>
    </location>
</feature>
<dbReference type="InterPro" id="IPR052430">
    <property type="entry name" value="IVT-Associated"/>
</dbReference>
<keyword evidence="2 6" id="KW-0812">Transmembrane</keyword>
<evidence type="ECO:0000256" key="5">
    <source>
        <dbReference type="SAM" id="MobiDB-lite"/>
    </source>
</evidence>
<reference evidence="7" key="1">
    <citation type="journal article" date="2020" name="Fungal Divers.">
        <title>Resolving the Mortierellaceae phylogeny through synthesis of multi-gene phylogenetics and phylogenomics.</title>
        <authorList>
            <person name="Vandepol N."/>
            <person name="Liber J."/>
            <person name="Desiro A."/>
            <person name="Na H."/>
            <person name="Kennedy M."/>
            <person name="Barry K."/>
            <person name="Grigoriev I.V."/>
            <person name="Miller A.N."/>
            <person name="O'Donnell K."/>
            <person name="Stajich J.E."/>
            <person name="Bonito G."/>
        </authorList>
    </citation>
    <scope>NUCLEOTIDE SEQUENCE</scope>
    <source>
        <strain evidence="7">MES-2147</strain>
    </source>
</reference>
<feature type="transmembrane region" description="Helical" evidence="6">
    <location>
        <begin position="348"/>
        <end position="366"/>
    </location>
</feature>
<evidence type="ECO:0000256" key="6">
    <source>
        <dbReference type="SAM" id="Phobius"/>
    </source>
</evidence>
<dbReference type="PANTHER" id="PTHR47804">
    <property type="entry name" value="60S RIBOSOMAL PROTEIN L19"/>
    <property type="match status" value="1"/>
</dbReference>
<comment type="subcellular location">
    <subcellularLocation>
        <location evidence="1">Membrane</location>
        <topology evidence="1">Multi-pass membrane protein</topology>
    </subcellularLocation>
</comment>
<organism evidence="7 8">
    <name type="scientific">Modicella reniformis</name>
    <dbReference type="NCBI Taxonomy" id="1440133"/>
    <lineage>
        <taxon>Eukaryota</taxon>
        <taxon>Fungi</taxon>
        <taxon>Fungi incertae sedis</taxon>
        <taxon>Mucoromycota</taxon>
        <taxon>Mortierellomycotina</taxon>
        <taxon>Mortierellomycetes</taxon>
        <taxon>Mortierellales</taxon>
        <taxon>Mortierellaceae</taxon>
        <taxon>Modicella</taxon>
    </lineage>
</organism>
<dbReference type="Proteomes" id="UP000749646">
    <property type="component" value="Unassembled WGS sequence"/>
</dbReference>
<keyword evidence="8" id="KW-1185">Reference proteome</keyword>
<evidence type="ECO:0000313" key="7">
    <source>
        <dbReference type="EMBL" id="KAF9928976.1"/>
    </source>
</evidence>
<dbReference type="EMBL" id="JAAAHW010010207">
    <property type="protein sequence ID" value="KAF9928976.1"/>
    <property type="molecule type" value="Genomic_DNA"/>
</dbReference>
<evidence type="ECO:0000256" key="3">
    <source>
        <dbReference type="ARBA" id="ARBA00022989"/>
    </source>
</evidence>
<dbReference type="AlphaFoldDB" id="A0A9P6LRG0"/>
<evidence type="ECO:0000256" key="4">
    <source>
        <dbReference type="ARBA" id="ARBA00023136"/>
    </source>
</evidence>
<keyword evidence="4 6" id="KW-0472">Membrane</keyword>
<sequence>MAHAHVSFNTKDPNVSLLPESTFQVEPHRNAMTILDTASKPSRLPSDPSDTPLTSTLTRSSAPAATATMSRRQRDPTLSSSFVPIHTTLSSPNVSEGGGVGASSSSYNAAAGGGGGGHSISFSTLPAGRSPSESSPSRRMNEISPNSPARSLAQVPEASEAVKAARSLQGHGHDNASAEGFTWGTDASAVQVQPQRGRHGHHSGRPPSGAGSTWCTGSSLPESRFSEFEVVYDDGVRKQRTFSLTTELDDDEHRSSSNEDDDNDDAAEDSPLLAYSSTHPAGYGTSPQYRLHSNSFGNGSHPFAFLTATLSTAWQRITQYNLSLPHKRILKASLAYLCGCLVSFTPLFLPYIGVSGHLAATSAVFFNPAKTLGRMVEAVTEGLCAIGFGILVCVGSMLSAVWFNTRDMYIWGHVVSVIVFGGGSTFIIAYAKAHFNRPTVNVGKYLEWACI</sequence>
<evidence type="ECO:0000313" key="8">
    <source>
        <dbReference type="Proteomes" id="UP000749646"/>
    </source>
</evidence>
<comment type="caution">
    <text evidence="7">The sequence shown here is derived from an EMBL/GenBank/DDBJ whole genome shotgun (WGS) entry which is preliminary data.</text>
</comment>
<feature type="transmembrane region" description="Helical" evidence="6">
    <location>
        <begin position="378"/>
        <end position="403"/>
    </location>
</feature>
<dbReference type="OrthoDB" id="68611at2759"/>
<dbReference type="PANTHER" id="PTHR47804:SF1">
    <property type="entry name" value="DUF2421 DOMAIN-CONTAINING PROTEIN"/>
    <property type="match status" value="1"/>
</dbReference>
<feature type="region of interest" description="Disordered" evidence="5">
    <location>
        <begin position="36"/>
        <end position="217"/>
    </location>
</feature>
<feature type="compositionally biased region" description="Low complexity" evidence="5">
    <location>
        <begin position="119"/>
        <end position="138"/>
    </location>
</feature>
<proteinExistence type="predicted"/>
<keyword evidence="3 6" id="KW-1133">Transmembrane helix</keyword>
<evidence type="ECO:0000256" key="2">
    <source>
        <dbReference type="ARBA" id="ARBA00022692"/>
    </source>
</evidence>